<evidence type="ECO:0000313" key="1">
    <source>
        <dbReference type="EMBL" id="KAJ8688527.1"/>
    </source>
</evidence>
<comment type="caution">
    <text evidence="1">The sequence shown here is derived from an EMBL/GenBank/DDBJ whole genome shotgun (WGS) entry which is preliminary data.</text>
</comment>
<dbReference type="EMBL" id="CM056741">
    <property type="protein sequence ID" value="KAJ8688527.1"/>
    <property type="molecule type" value="Genomic_DNA"/>
</dbReference>
<name>A0ACC2Q1U2_9HYME</name>
<sequence>MRRAIREGFDVNERASWFFFFAIQHGRQEIVRTMLEAGVDRDAVAPLNIERISPMTVACACIEDKQLRHKMVQFLLEYGISLEFDPSRHTESCVHAALDYADCELLELLARSGADFNCLDRVPRLRILRVNGEYGGNTPLHRVVLGIVAYLLRPWNADVSAKFTSV</sequence>
<accession>A0ACC2Q1U2</accession>
<protein>
    <submittedName>
        <fullName evidence="1">Uncharacterized protein</fullName>
    </submittedName>
</protein>
<reference evidence="1" key="1">
    <citation type="submission" date="2023-04" db="EMBL/GenBank/DDBJ databases">
        <title>A chromosome-level genome assembly of the parasitoid wasp Eretmocerus hayati.</title>
        <authorList>
            <person name="Zhong Y."/>
            <person name="Liu S."/>
            <person name="Liu Y."/>
        </authorList>
    </citation>
    <scope>NUCLEOTIDE SEQUENCE</scope>
    <source>
        <strain evidence="1">ZJU_SS_LIU_2023</strain>
    </source>
</reference>
<dbReference type="Proteomes" id="UP001239111">
    <property type="component" value="Chromosome 1"/>
</dbReference>
<keyword evidence="2" id="KW-1185">Reference proteome</keyword>
<gene>
    <name evidence="1" type="ORF">QAD02_024322</name>
</gene>
<evidence type="ECO:0000313" key="2">
    <source>
        <dbReference type="Proteomes" id="UP001239111"/>
    </source>
</evidence>
<proteinExistence type="predicted"/>
<organism evidence="1 2">
    <name type="scientific">Eretmocerus hayati</name>
    <dbReference type="NCBI Taxonomy" id="131215"/>
    <lineage>
        <taxon>Eukaryota</taxon>
        <taxon>Metazoa</taxon>
        <taxon>Ecdysozoa</taxon>
        <taxon>Arthropoda</taxon>
        <taxon>Hexapoda</taxon>
        <taxon>Insecta</taxon>
        <taxon>Pterygota</taxon>
        <taxon>Neoptera</taxon>
        <taxon>Endopterygota</taxon>
        <taxon>Hymenoptera</taxon>
        <taxon>Apocrita</taxon>
        <taxon>Proctotrupomorpha</taxon>
        <taxon>Chalcidoidea</taxon>
        <taxon>Aphelinidae</taxon>
        <taxon>Aphelininae</taxon>
        <taxon>Eretmocerus</taxon>
    </lineage>
</organism>